<evidence type="ECO:0000313" key="2">
    <source>
        <dbReference type="EMBL" id="QPG57480.1"/>
    </source>
</evidence>
<keyword evidence="1" id="KW-0732">Signal</keyword>
<dbReference type="InterPro" id="IPR019613">
    <property type="entry name" value="DUF4198"/>
</dbReference>
<keyword evidence="3" id="KW-1185">Reference proteome</keyword>
<feature type="chain" id="PRO_5045776633" evidence="1">
    <location>
        <begin position="21"/>
        <end position="267"/>
    </location>
</feature>
<dbReference type="Pfam" id="PF10670">
    <property type="entry name" value="DUF4198"/>
    <property type="match status" value="1"/>
</dbReference>
<proteinExistence type="predicted"/>
<dbReference type="Proteomes" id="UP000316416">
    <property type="component" value="Chromosome"/>
</dbReference>
<organism evidence="2 3">
    <name type="scientific">Shewanella eurypsychrophilus</name>
    <dbReference type="NCBI Taxonomy" id="2593656"/>
    <lineage>
        <taxon>Bacteria</taxon>
        <taxon>Pseudomonadati</taxon>
        <taxon>Pseudomonadota</taxon>
        <taxon>Gammaproteobacteria</taxon>
        <taxon>Alteromonadales</taxon>
        <taxon>Shewanellaceae</taxon>
        <taxon>Shewanella</taxon>
    </lineage>
</organism>
<dbReference type="EMBL" id="CP045503">
    <property type="protein sequence ID" value="QPG57480.1"/>
    <property type="molecule type" value="Genomic_DNA"/>
</dbReference>
<gene>
    <name evidence="2" type="ORF">FM038_008520</name>
</gene>
<name>A0ABX6V4A0_9GAMM</name>
<evidence type="ECO:0000313" key="3">
    <source>
        <dbReference type="Proteomes" id="UP000316416"/>
    </source>
</evidence>
<evidence type="ECO:0000256" key="1">
    <source>
        <dbReference type="SAM" id="SignalP"/>
    </source>
</evidence>
<reference evidence="2" key="1">
    <citation type="submission" date="2021-07" db="EMBL/GenBank/DDBJ databases">
        <title>Shewanella sp. YLB-07 whole genome sequence.</title>
        <authorList>
            <person name="Yu L."/>
        </authorList>
    </citation>
    <scope>NUCLEOTIDE SEQUENCE</scope>
    <source>
        <strain evidence="2">YLB-08</strain>
    </source>
</reference>
<feature type="signal peptide" evidence="1">
    <location>
        <begin position="1"/>
        <end position="20"/>
    </location>
</feature>
<protein>
    <submittedName>
        <fullName evidence="2">DUF4198 domain-containing protein</fullName>
    </submittedName>
</protein>
<dbReference type="RefSeq" id="WP_142872842.1">
    <property type="nucleotide sequence ID" value="NZ_CP045503.2"/>
</dbReference>
<sequence>MKNVIITSLLLAGLSTSVNAHEVWINTGSFELNSDEQTTYSLDVARSAEAFIAEANHHVSYLNVLTPSGQKKRLDAVFSGKNKEVFEQNFSESGTYHFRSPATQVFLTFYRDAAGKKHKIGLPKSRYNELPDNIKIERTVEKQMITEAYISYNGFSDPQYNKAQQGITIIPSKHPNMFTTGDKISFTALFEGKPLANAEFAIKSLNSIYHPEFDQIELMTDKDGQVEFTPSDSGRYIVAVEHAVTLKNTKEADQRSVELFLSFDVVN</sequence>
<accession>A0ABX6V4A0</accession>